<reference evidence="1 2" key="1">
    <citation type="journal article" date="2013" name="Genome Biol.">
        <title>Genomic analysis reveals key aspects of prokaryotic symbiosis in the phototrophic consortium "Chlorochromatium aggregatum".</title>
        <authorList>
            <person name="Liu Z."/>
            <person name="Muller J."/>
            <person name="Li T."/>
            <person name="Alvey R.M."/>
            <person name="Vogl K."/>
            <person name="Frigaard N.U."/>
            <person name="Rockwell N.C."/>
            <person name="Boyd E.S."/>
            <person name="Tomsho L.P."/>
            <person name="Schuster S.C."/>
            <person name="Henke P."/>
            <person name="Rohde M."/>
            <person name="Overmann J."/>
            <person name="Bryant D.A."/>
        </authorList>
    </citation>
    <scope>NUCLEOTIDE SEQUENCE [LARGE SCALE GENOMIC DNA]</scope>
    <source>
        <strain evidence="1">CR</strain>
    </source>
</reference>
<dbReference type="AlphaFoldDB" id="U5N5Y0"/>
<gene>
    <name evidence="1" type="ORF">Cenrod_0790</name>
</gene>
<keyword evidence="2" id="KW-1185">Reference proteome</keyword>
<organism evidence="1 2">
    <name type="scientific">Candidatus Symbiobacter mobilis CR</name>
    <dbReference type="NCBI Taxonomy" id="946483"/>
    <lineage>
        <taxon>Bacteria</taxon>
        <taxon>Pseudomonadati</taxon>
        <taxon>Pseudomonadota</taxon>
        <taxon>Betaproteobacteria</taxon>
        <taxon>Burkholderiales</taxon>
        <taxon>Comamonadaceae</taxon>
    </lineage>
</organism>
<evidence type="ECO:0000313" key="1">
    <source>
        <dbReference type="EMBL" id="AGX86896.1"/>
    </source>
</evidence>
<dbReference type="Proteomes" id="UP000017184">
    <property type="component" value="Chromosome"/>
</dbReference>
<sequence length="77" mass="8723">MKVSLKKVWHERERMKKARSTIGAYGPGGERNGNYKKPMLCLGFGESAFPIPQWGNAGNNTFRHSSIPYRPEELGRT</sequence>
<proteinExistence type="predicted"/>
<protein>
    <submittedName>
        <fullName evidence="1">Uncharacterized protein</fullName>
    </submittedName>
</protein>
<name>U5N5Y0_9BURK</name>
<accession>U5N5Y0</accession>
<dbReference type="EMBL" id="CP004885">
    <property type="protein sequence ID" value="AGX86896.1"/>
    <property type="molecule type" value="Genomic_DNA"/>
</dbReference>
<evidence type="ECO:0000313" key="2">
    <source>
        <dbReference type="Proteomes" id="UP000017184"/>
    </source>
</evidence>
<dbReference type="KEGG" id="cbx:Cenrod_0790"/>
<dbReference type="HOGENOM" id="CLU_2631645_0_0_4"/>